<keyword evidence="3" id="KW-1185">Reference proteome</keyword>
<keyword evidence="1" id="KW-0472">Membrane</keyword>
<dbReference type="Proteomes" id="UP000283587">
    <property type="component" value="Unassembled WGS sequence"/>
</dbReference>
<dbReference type="RefSeq" id="WP_119898157.1">
    <property type="nucleotide sequence ID" value="NZ_QNRC01000004.1"/>
</dbReference>
<evidence type="ECO:0000313" key="2">
    <source>
        <dbReference type="EMBL" id="RJL15277.1"/>
    </source>
</evidence>
<comment type="caution">
    <text evidence="2">The sequence shown here is derived from an EMBL/GenBank/DDBJ whole genome shotgun (WGS) entry which is preliminary data.</text>
</comment>
<keyword evidence="1" id="KW-0812">Transmembrane</keyword>
<dbReference type="EMBL" id="QZEW01000039">
    <property type="protein sequence ID" value="RJL15277.1"/>
    <property type="molecule type" value="Genomic_DNA"/>
</dbReference>
<sequence>MNDLINDLLIIVFLATMYSTLCVFIPLKPFRNRLHAMKWLLATFFAMLALSAIATGFLGPERANDPAAVEEVSDGR</sequence>
<proteinExistence type="predicted"/>
<feature type="transmembrane region" description="Helical" evidence="1">
    <location>
        <begin position="39"/>
        <end position="58"/>
    </location>
</feature>
<protein>
    <submittedName>
        <fullName evidence="2">Uncharacterized protein</fullName>
    </submittedName>
</protein>
<feature type="transmembrane region" description="Helical" evidence="1">
    <location>
        <begin position="6"/>
        <end position="27"/>
    </location>
</feature>
<dbReference type="AlphaFoldDB" id="A0A419A6Y7"/>
<gene>
    <name evidence="2" type="ORF">D3P05_10715</name>
</gene>
<evidence type="ECO:0000256" key="1">
    <source>
        <dbReference type="SAM" id="Phobius"/>
    </source>
</evidence>
<organism evidence="2 3">
    <name type="scientific">Paracoccus siganidrum</name>
    <dbReference type="NCBI Taxonomy" id="1276757"/>
    <lineage>
        <taxon>Bacteria</taxon>
        <taxon>Pseudomonadati</taxon>
        <taxon>Pseudomonadota</taxon>
        <taxon>Alphaproteobacteria</taxon>
        <taxon>Rhodobacterales</taxon>
        <taxon>Paracoccaceae</taxon>
        <taxon>Paracoccus</taxon>
    </lineage>
</organism>
<accession>A0A419A6Y7</accession>
<reference evidence="3" key="1">
    <citation type="submission" date="2018-09" db="EMBL/GenBank/DDBJ databases">
        <title>Paracoccus onubensis nov. sp. a moderate halophilic bacterium isolated from Gruta de las Maravillas (Aracena, Spain).</title>
        <authorList>
            <person name="Jurado V."/>
            <person name="Gutierrez-Patricio S."/>
            <person name="Gonzalez-Pimentel J.L."/>
            <person name="Miller A.Z."/>
            <person name="Laiz L."/>
            <person name="Saiz-Jimenez C."/>
        </authorList>
    </citation>
    <scope>NUCLEOTIDE SEQUENCE [LARGE SCALE GENOMIC DNA]</scope>
    <source>
        <strain evidence="3">DSM 26381</strain>
    </source>
</reference>
<evidence type="ECO:0000313" key="3">
    <source>
        <dbReference type="Proteomes" id="UP000283587"/>
    </source>
</evidence>
<name>A0A419A6Y7_9RHOB</name>
<keyword evidence="1" id="KW-1133">Transmembrane helix</keyword>